<dbReference type="GeneID" id="106462745"/>
<dbReference type="PANTHER" id="PTHR21838">
    <property type="entry name" value="COILED-COIL DOMAIN-CONTAINING PROTEIN 137"/>
    <property type="match status" value="1"/>
</dbReference>
<reference evidence="2" key="1">
    <citation type="submission" date="2025-08" db="UniProtKB">
        <authorList>
            <consortium name="RefSeq"/>
        </authorList>
    </citation>
    <scope>IDENTIFICATION</scope>
    <source>
        <tissue evidence="2">Muscle</tissue>
    </source>
</reference>
<sequence>MGRRIHKSNRHKKIKAVDPFLKGKEYLHQNPNTNHKPLDEDIQEVPRKLQEFIEMKTLAKKNKLGNNKKKFKKHNLITVTSDLMVGDVQGMKRPLKDIPQKIQQEKYESELQFIQRLHRVTEQAIAEVRIEEKYGINKEEQDLAIMNSQIKDNGKSNKKKRNFHEKKRLKKRMKKEEKIDDFAYLKDDVSFGETVSHPPSLKIRPKMGKAKDKKAGQRQLFLKNCISKDVNTEPLLSNKKKKLDLTVKRQELSFSDHRRLEAERKQAIELYRLMKTRKLLKTSF</sequence>
<dbReference type="RefSeq" id="XP_013778150.1">
    <property type="nucleotide sequence ID" value="XM_013922696.2"/>
</dbReference>
<dbReference type="InterPro" id="IPR026680">
    <property type="entry name" value="CCDC137"/>
</dbReference>
<keyword evidence="1" id="KW-1185">Reference proteome</keyword>
<protein>
    <submittedName>
        <fullName evidence="2">Coiled-coil domain-containing protein 137-like</fullName>
    </submittedName>
</protein>
<evidence type="ECO:0000313" key="1">
    <source>
        <dbReference type="Proteomes" id="UP000694941"/>
    </source>
</evidence>
<gene>
    <name evidence="2" type="primary">LOC106462745</name>
</gene>
<accession>A0ABM1BAK0</accession>
<dbReference type="Proteomes" id="UP000694941">
    <property type="component" value="Unplaced"/>
</dbReference>
<name>A0ABM1BAK0_LIMPO</name>
<evidence type="ECO:0000313" key="2">
    <source>
        <dbReference type="RefSeq" id="XP_013778150.1"/>
    </source>
</evidence>
<organism evidence="1 2">
    <name type="scientific">Limulus polyphemus</name>
    <name type="common">Atlantic horseshoe crab</name>
    <dbReference type="NCBI Taxonomy" id="6850"/>
    <lineage>
        <taxon>Eukaryota</taxon>
        <taxon>Metazoa</taxon>
        <taxon>Ecdysozoa</taxon>
        <taxon>Arthropoda</taxon>
        <taxon>Chelicerata</taxon>
        <taxon>Merostomata</taxon>
        <taxon>Xiphosura</taxon>
        <taxon>Limulidae</taxon>
        <taxon>Limulus</taxon>
    </lineage>
</organism>
<proteinExistence type="predicted"/>
<dbReference type="PANTHER" id="PTHR21838:SF2">
    <property type="entry name" value="COILED-COIL DOMAIN-CONTAINING PROTEIN 137"/>
    <property type="match status" value="1"/>
</dbReference>